<dbReference type="GO" id="GO:0002143">
    <property type="term" value="P:tRNA wobble position uridine thiolation"/>
    <property type="evidence" value="ECO:0007669"/>
    <property type="project" value="TreeGrafter"/>
</dbReference>
<evidence type="ECO:0000313" key="6">
    <source>
        <dbReference type="Proteomes" id="UP000177583"/>
    </source>
</evidence>
<dbReference type="InterPro" id="IPR043163">
    <property type="entry name" value="DsrC-like_N"/>
</dbReference>
<name>A0A1F6GLW9_9PROT</name>
<dbReference type="GO" id="GO:0016740">
    <property type="term" value="F:transferase activity"/>
    <property type="evidence" value="ECO:0007669"/>
    <property type="project" value="UniProtKB-KW"/>
</dbReference>
<dbReference type="NCBIfam" id="TIGR03342">
    <property type="entry name" value="dsrC_tusE_dsvC"/>
    <property type="match status" value="1"/>
</dbReference>
<feature type="active site" description="Cysteine persulfide intermediate" evidence="4">
    <location>
        <position position="110"/>
    </location>
</feature>
<dbReference type="EMBL" id="MFNF01000061">
    <property type="protein sequence ID" value="OGG99092.1"/>
    <property type="molecule type" value="Genomic_DNA"/>
</dbReference>
<evidence type="ECO:0000256" key="3">
    <source>
        <dbReference type="ARBA" id="ARBA00022490"/>
    </source>
</evidence>
<dbReference type="SUPFAM" id="SSF69721">
    <property type="entry name" value="DsrC, the gamma subunit of dissimilatory sulfite reductase"/>
    <property type="match status" value="1"/>
</dbReference>
<gene>
    <name evidence="5" type="ORF">A2557_09710</name>
</gene>
<evidence type="ECO:0000313" key="5">
    <source>
        <dbReference type="EMBL" id="OGG99092.1"/>
    </source>
</evidence>
<dbReference type="InterPro" id="IPR007453">
    <property type="entry name" value="DsrC/TusE"/>
</dbReference>
<reference evidence="5 6" key="1">
    <citation type="journal article" date="2016" name="Nat. Commun.">
        <title>Thousands of microbial genomes shed light on interconnected biogeochemical processes in an aquifer system.</title>
        <authorList>
            <person name="Anantharaman K."/>
            <person name="Brown C.T."/>
            <person name="Hug L.A."/>
            <person name="Sharon I."/>
            <person name="Castelle C.J."/>
            <person name="Probst A.J."/>
            <person name="Thomas B.C."/>
            <person name="Singh A."/>
            <person name="Wilkins M.J."/>
            <person name="Karaoz U."/>
            <person name="Brodie E.L."/>
            <person name="Williams K.H."/>
            <person name="Hubbard S.S."/>
            <person name="Banfield J.F."/>
        </authorList>
    </citation>
    <scope>NUCLEOTIDE SEQUENCE [LARGE SCALE GENOMIC DNA]</scope>
</reference>
<dbReference type="PANTHER" id="PTHR37010:SF1">
    <property type="entry name" value="SULFURTRANSFERASE TUSE"/>
    <property type="match status" value="1"/>
</dbReference>
<organism evidence="5 6">
    <name type="scientific">Candidatus Lambdaproteobacteria bacterium RIFOXYD2_FULL_56_26</name>
    <dbReference type="NCBI Taxonomy" id="1817773"/>
    <lineage>
        <taxon>Bacteria</taxon>
        <taxon>Pseudomonadati</taxon>
        <taxon>Pseudomonadota</taxon>
        <taxon>Candidatus Lambdaproteobacteria</taxon>
    </lineage>
</organism>
<dbReference type="PIRSF" id="PIRSF006223">
    <property type="entry name" value="DsrC_TusE"/>
    <property type="match status" value="1"/>
</dbReference>
<dbReference type="GO" id="GO:0097163">
    <property type="term" value="F:sulfur carrier activity"/>
    <property type="evidence" value="ECO:0007669"/>
    <property type="project" value="TreeGrafter"/>
</dbReference>
<evidence type="ECO:0000256" key="1">
    <source>
        <dbReference type="ARBA" id="ARBA00004496"/>
    </source>
</evidence>
<dbReference type="Gene3D" id="3.30.1420.10">
    <property type="match status" value="1"/>
</dbReference>
<keyword evidence="5" id="KW-0808">Transferase</keyword>
<comment type="caution">
    <text evidence="5">The sequence shown here is derived from an EMBL/GenBank/DDBJ whole genome shotgun (WGS) entry which is preliminary data.</text>
</comment>
<accession>A0A1F6GLW9</accession>
<dbReference type="InterPro" id="IPR042072">
    <property type="entry name" value="DsrC-like_C"/>
</dbReference>
<dbReference type="AlphaFoldDB" id="A0A1F6GLW9"/>
<comment type="similarity">
    <text evidence="2">Belongs to the DsrC/TusE family.</text>
</comment>
<keyword evidence="3" id="KW-0963">Cytoplasm</keyword>
<evidence type="ECO:0000256" key="4">
    <source>
        <dbReference type="PIRSR" id="PIRSR006223-50"/>
    </source>
</evidence>
<dbReference type="Proteomes" id="UP000177583">
    <property type="component" value="Unassembled WGS sequence"/>
</dbReference>
<evidence type="ECO:0000256" key="2">
    <source>
        <dbReference type="ARBA" id="ARBA00005718"/>
    </source>
</evidence>
<dbReference type="Gene3D" id="1.10.10.370">
    <property type="entry name" value="DsrC-like protein, C-terminal domain"/>
    <property type="match status" value="1"/>
</dbReference>
<protein>
    <submittedName>
        <fullName evidence="5">Sulfurtransferase TusE</fullName>
    </submittedName>
</protein>
<dbReference type="Pfam" id="PF04358">
    <property type="entry name" value="DsrC"/>
    <property type="match status" value="1"/>
</dbReference>
<dbReference type="GO" id="GO:0005737">
    <property type="term" value="C:cytoplasm"/>
    <property type="evidence" value="ECO:0007669"/>
    <property type="project" value="UniProtKB-SubCell"/>
</dbReference>
<dbReference type="InterPro" id="IPR025526">
    <property type="entry name" value="DsrC-like_dom_sf"/>
</dbReference>
<comment type="subcellular location">
    <subcellularLocation>
        <location evidence="1">Cytoplasm</location>
    </subcellularLocation>
</comment>
<proteinExistence type="inferred from homology"/>
<dbReference type="PANTHER" id="PTHR37010">
    <property type="entry name" value="SULFURTRANSFERASE TUSE"/>
    <property type="match status" value="1"/>
</dbReference>
<sequence>MSFEVNGKTIETDEDGYLKDVTQWSKEAAEYLAKTEDVTMTDKHWEVINFLRDYYGQYQIAPMVKILTKEIASLHGIDKKDASKMLYDLFPSGPAKQACKIAGLPKPTGCV</sequence>